<evidence type="ECO:0000313" key="10">
    <source>
        <dbReference type="EMBL" id="ODQ57491.1"/>
    </source>
</evidence>
<dbReference type="PANTHER" id="PTHR13040:SF2">
    <property type="entry name" value="AUTOPHAGY PROTEIN 5"/>
    <property type="match status" value="1"/>
</dbReference>
<keyword evidence="4 6" id="KW-0832">Ubl conjugation</keyword>
<feature type="domain" description="Autophagy protein ATG5 UblB" evidence="7">
    <location>
        <begin position="189"/>
        <end position="273"/>
    </location>
</feature>
<dbReference type="GO" id="GO:0044233">
    <property type="term" value="C:mitochondria-associated endoplasmic reticulum membrane contact site"/>
    <property type="evidence" value="ECO:0007669"/>
    <property type="project" value="TreeGrafter"/>
</dbReference>
<evidence type="ECO:0000256" key="3">
    <source>
        <dbReference type="ARBA" id="ARBA00022499"/>
    </source>
</evidence>
<comment type="similarity">
    <text evidence="2 6">Belongs to the ATG5 family.</text>
</comment>
<dbReference type="AlphaFoldDB" id="A0A1E3NWE2"/>
<organism evidence="10 11">
    <name type="scientific">Wickerhamomyces anomalus (strain ATCC 58044 / CBS 1984 / NCYC 433 / NRRL Y-366-8)</name>
    <name type="common">Yeast</name>
    <name type="synonym">Hansenula anomala</name>
    <dbReference type="NCBI Taxonomy" id="683960"/>
    <lineage>
        <taxon>Eukaryota</taxon>
        <taxon>Fungi</taxon>
        <taxon>Dikarya</taxon>
        <taxon>Ascomycota</taxon>
        <taxon>Saccharomycotina</taxon>
        <taxon>Saccharomycetes</taxon>
        <taxon>Phaffomycetales</taxon>
        <taxon>Wickerhamomycetaceae</taxon>
        <taxon>Wickerhamomyces</taxon>
    </lineage>
</organism>
<dbReference type="Gene3D" id="1.10.246.190">
    <property type="entry name" value="Autophagy protein Apg5, helix rich domain"/>
    <property type="match status" value="1"/>
</dbReference>
<reference evidence="10 11" key="1">
    <citation type="journal article" date="2016" name="Proc. Natl. Acad. Sci. U.S.A.">
        <title>Comparative genomics of biotechnologically important yeasts.</title>
        <authorList>
            <person name="Riley R."/>
            <person name="Haridas S."/>
            <person name="Wolfe K.H."/>
            <person name="Lopes M.R."/>
            <person name="Hittinger C.T."/>
            <person name="Goeker M."/>
            <person name="Salamov A.A."/>
            <person name="Wisecaver J.H."/>
            <person name="Long T.M."/>
            <person name="Calvey C.H."/>
            <person name="Aerts A.L."/>
            <person name="Barry K.W."/>
            <person name="Choi C."/>
            <person name="Clum A."/>
            <person name="Coughlan A.Y."/>
            <person name="Deshpande S."/>
            <person name="Douglass A.P."/>
            <person name="Hanson S.J."/>
            <person name="Klenk H.-P."/>
            <person name="LaButti K.M."/>
            <person name="Lapidus A."/>
            <person name="Lindquist E.A."/>
            <person name="Lipzen A.M."/>
            <person name="Meier-Kolthoff J.P."/>
            <person name="Ohm R.A."/>
            <person name="Otillar R.P."/>
            <person name="Pangilinan J.L."/>
            <person name="Peng Y."/>
            <person name="Rokas A."/>
            <person name="Rosa C.A."/>
            <person name="Scheuner C."/>
            <person name="Sibirny A.A."/>
            <person name="Slot J.C."/>
            <person name="Stielow J.B."/>
            <person name="Sun H."/>
            <person name="Kurtzman C.P."/>
            <person name="Blackwell M."/>
            <person name="Grigoriev I.V."/>
            <person name="Jeffries T.W."/>
        </authorList>
    </citation>
    <scope>NUCLEOTIDE SEQUENCE [LARGE SCALE GENOMIC DNA]</scope>
    <source>
        <strain evidence="11">ATCC 58044 / CBS 1984 / NCYC 433 / NRRL Y-366-8</strain>
    </source>
</reference>
<evidence type="ECO:0000259" key="9">
    <source>
        <dbReference type="Pfam" id="PF20638"/>
    </source>
</evidence>
<evidence type="ECO:0000256" key="2">
    <source>
        <dbReference type="ARBA" id="ARBA00006910"/>
    </source>
</evidence>
<dbReference type="Pfam" id="PF20638">
    <property type="entry name" value="ATG5_UblA"/>
    <property type="match status" value="1"/>
</dbReference>
<dbReference type="GO" id="GO:0061908">
    <property type="term" value="C:phagophore"/>
    <property type="evidence" value="ECO:0007669"/>
    <property type="project" value="TreeGrafter"/>
</dbReference>
<evidence type="ECO:0000256" key="4">
    <source>
        <dbReference type="ARBA" id="ARBA00022843"/>
    </source>
</evidence>
<evidence type="ECO:0000256" key="1">
    <source>
        <dbReference type="ARBA" id="ARBA00004623"/>
    </source>
</evidence>
<keyword evidence="6" id="KW-0472">Membrane</keyword>
<dbReference type="Proteomes" id="UP000094112">
    <property type="component" value="Unassembled WGS sequence"/>
</dbReference>
<name>A0A1E3NWE2_WICAA</name>
<comment type="function">
    <text evidence="6">Involved in cytoplasm to vacuole transport (Cvt) and autophagic vesicle formation.</text>
</comment>
<dbReference type="InterPro" id="IPR042527">
    <property type="entry name" value="Atg5_UblA_dom_sf"/>
</dbReference>
<gene>
    <name evidence="10" type="ORF">WICANDRAFT_80825</name>
</gene>
<dbReference type="GO" id="GO:0000423">
    <property type="term" value="P:mitophagy"/>
    <property type="evidence" value="ECO:0007669"/>
    <property type="project" value="EnsemblFungi"/>
</dbReference>
<keyword evidence="6" id="KW-0813">Transport</keyword>
<dbReference type="Gene3D" id="3.10.20.90">
    <property type="entry name" value="Phosphatidylinositol 3-kinase Catalytic Subunit, Chain A, domain 1"/>
    <property type="match status" value="1"/>
</dbReference>
<comment type="subunit">
    <text evidence="6">Conjugated with ATG12.</text>
</comment>
<keyword evidence="11" id="KW-1185">Reference proteome</keyword>
<dbReference type="GO" id="GO:0006995">
    <property type="term" value="P:cellular response to nitrogen starvation"/>
    <property type="evidence" value="ECO:0007669"/>
    <property type="project" value="TreeGrafter"/>
</dbReference>
<evidence type="ECO:0000313" key="11">
    <source>
        <dbReference type="Proteomes" id="UP000094112"/>
    </source>
</evidence>
<proteinExistence type="inferred from homology"/>
<keyword evidence="3 6" id="KW-1017">Isopeptide bond</keyword>
<dbReference type="GO" id="GO:0019776">
    <property type="term" value="F:Atg8-family ligase activity"/>
    <property type="evidence" value="ECO:0007669"/>
    <property type="project" value="TreeGrafter"/>
</dbReference>
<dbReference type="Pfam" id="PF20637">
    <property type="entry name" value="ATG5_HBR"/>
    <property type="match status" value="1"/>
</dbReference>
<dbReference type="OrthoDB" id="272162at2759"/>
<dbReference type="GO" id="GO:0061709">
    <property type="term" value="P:reticulophagy"/>
    <property type="evidence" value="ECO:0007669"/>
    <property type="project" value="EnsemblFungi"/>
</dbReference>
<dbReference type="PANTHER" id="PTHR13040">
    <property type="entry name" value="AUTOPHAGY PROTEIN 5"/>
    <property type="match status" value="1"/>
</dbReference>
<evidence type="ECO:0000256" key="5">
    <source>
        <dbReference type="ARBA" id="ARBA00023006"/>
    </source>
</evidence>
<dbReference type="EMBL" id="KV454213">
    <property type="protein sequence ID" value="ODQ57491.1"/>
    <property type="molecule type" value="Genomic_DNA"/>
</dbReference>
<accession>A0A1E3NWE2</accession>
<evidence type="ECO:0000256" key="6">
    <source>
        <dbReference type="RuleBase" id="RU361202"/>
    </source>
</evidence>
<dbReference type="GO" id="GO:0005776">
    <property type="term" value="C:autophagosome"/>
    <property type="evidence" value="ECO:0007669"/>
    <property type="project" value="TreeGrafter"/>
</dbReference>
<dbReference type="InterPro" id="IPR007239">
    <property type="entry name" value="Atg5"/>
</dbReference>
<dbReference type="InterPro" id="IPR042526">
    <property type="entry name" value="Atg5_HR"/>
</dbReference>
<evidence type="ECO:0000259" key="7">
    <source>
        <dbReference type="Pfam" id="PF04106"/>
    </source>
</evidence>
<feature type="domain" description="Autophagy protein ATG5 alpha-helical bundle region" evidence="8">
    <location>
        <begin position="125"/>
        <end position="180"/>
    </location>
</feature>
<dbReference type="InterPro" id="IPR048939">
    <property type="entry name" value="ATG5_UblA"/>
</dbReference>
<comment type="subcellular location">
    <subcellularLocation>
        <location evidence="1 6">Preautophagosomal structure membrane</location>
        <topology evidence="1 6">Peripheral membrane protein</topology>
    </subcellularLocation>
</comment>
<sequence length="277" mass="32088">MSELSSKIWNGSLSVCVVLSPSDSNQMTHNREFYLTVDRNSYFPLYYTKLLRFFEPYLLVPGWSKSSEWWLEFEEVPLKWNYPIGLLYDTLTSLDPQKRKADSTWRLILHYRNYPDYILPLPDYKTLESHWVNQVKESCYVQHGTAKLVMVLSKQDSSDLWKSVEDHDVQKFWSIMPKITSKSSKKLKNIPLRLYLPVSDKVIDVPIEAYQSDGDPTKLGDALHKVVPDLFPSTKNNIIAKPVLHGITLPLNIPLTELSYECIYVDGFLHVSIVLIS</sequence>
<dbReference type="GeneID" id="30202378"/>
<dbReference type="STRING" id="683960.A0A1E3NWE2"/>
<dbReference type="GO" id="GO:0034045">
    <property type="term" value="C:phagophore assembly site membrane"/>
    <property type="evidence" value="ECO:0007669"/>
    <property type="project" value="UniProtKB-SubCell"/>
</dbReference>
<dbReference type="InterPro" id="IPR048318">
    <property type="entry name" value="ATG5_UblB"/>
</dbReference>
<dbReference type="Pfam" id="PF04106">
    <property type="entry name" value="ATG5_UblB"/>
    <property type="match status" value="1"/>
</dbReference>
<evidence type="ECO:0000259" key="8">
    <source>
        <dbReference type="Pfam" id="PF20637"/>
    </source>
</evidence>
<dbReference type="InterPro" id="IPR048940">
    <property type="entry name" value="ATG5_HBR"/>
</dbReference>
<dbReference type="Gene3D" id="3.10.20.620">
    <property type="match status" value="1"/>
</dbReference>
<keyword evidence="5 6" id="KW-0072">Autophagy</keyword>
<dbReference type="RefSeq" id="XP_019036698.1">
    <property type="nucleotide sequence ID" value="XM_019185132.1"/>
</dbReference>
<protein>
    <recommendedName>
        <fullName evidence="6">Autophagy protein 5</fullName>
    </recommendedName>
</protein>
<dbReference type="GO" id="GO:0034727">
    <property type="term" value="P:piecemeal microautophagy of the nucleus"/>
    <property type="evidence" value="ECO:0007669"/>
    <property type="project" value="TreeGrafter"/>
</dbReference>
<dbReference type="GO" id="GO:0034274">
    <property type="term" value="C:Atg12-Atg5-Atg16 complex"/>
    <property type="evidence" value="ECO:0007669"/>
    <property type="project" value="TreeGrafter"/>
</dbReference>
<feature type="domain" description="Autophagy protein ATG5 UblA" evidence="9">
    <location>
        <begin position="8"/>
        <end position="111"/>
    </location>
</feature>